<dbReference type="OrthoDB" id="6344411at2759"/>
<sequence length="274" mass="30468">MTALAPWQLMQVKVEGFLGVDLGFWDAWYSIGDIKFMSNKYLRGSPLDAESETNPNGKLAPVSVQFCGETLMVNIQSWISLHDGFWGDWGRVAFCGENRYAMTKDGKGSKDFIGRPAYGFQLRIEDQQGGGDDTALNGLKIICKNDDQITVQEGQWGGGWYGPNYCQGGRYFTGGVVRVETRQGAGDDTAMNSVQFACGYNNRPGKTDDWSNKDVQKATLVEGYWGDWQQWKWCPYNSYICGFQVRFESPQGAGDDTAFNGLKVVCCYWPAASG</sequence>
<dbReference type="InterPro" id="IPR005515">
    <property type="entry name" value="VOMI"/>
</dbReference>
<dbReference type="PANTHER" id="PTHR18841">
    <property type="entry name" value="VITELLINE MEMBRANE OUTER LAYER PROTEIN I-RELATED"/>
    <property type="match status" value="1"/>
</dbReference>
<protein>
    <recommendedName>
        <fullName evidence="3">Vitelline membrane outer layer protein 1</fullName>
    </recommendedName>
</protein>
<evidence type="ECO:0000313" key="1">
    <source>
        <dbReference type="EMBL" id="KXZ48975.1"/>
    </source>
</evidence>
<dbReference type="GO" id="GO:0005615">
    <property type="term" value="C:extracellular space"/>
    <property type="evidence" value="ECO:0007669"/>
    <property type="project" value="TreeGrafter"/>
</dbReference>
<dbReference type="PANTHER" id="PTHR18841:SF0">
    <property type="entry name" value="VITELLINE MEMBRANE OUTER LAYER 1 HOMOLOG A-RELATED"/>
    <property type="match status" value="1"/>
</dbReference>
<organism evidence="1 2">
    <name type="scientific">Gonium pectorale</name>
    <name type="common">Green alga</name>
    <dbReference type="NCBI Taxonomy" id="33097"/>
    <lineage>
        <taxon>Eukaryota</taxon>
        <taxon>Viridiplantae</taxon>
        <taxon>Chlorophyta</taxon>
        <taxon>core chlorophytes</taxon>
        <taxon>Chlorophyceae</taxon>
        <taxon>CS clade</taxon>
        <taxon>Chlamydomonadales</taxon>
        <taxon>Volvocaceae</taxon>
        <taxon>Gonium</taxon>
    </lineage>
</organism>
<evidence type="ECO:0008006" key="3">
    <source>
        <dbReference type="Google" id="ProtNLM"/>
    </source>
</evidence>
<accession>A0A150GH81</accession>
<dbReference type="AlphaFoldDB" id="A0A150GH81"/>
<keyword evidence="2" id="KW-1185">Reference proteome</keyword>
<dbReference type="Proteomes" id="UP000075714">
    <property type="component" value="Unassembled WGS sequence"/>
</dbReference>
<name>A0A150GH81_GONPE</name>
<proteinExistence type="predicted"/>
<gene>
    <name evidence="1" type="ORF">GPECTOR_24g265</name>
</gene>
<dbReference type="Pfam" id="PF03762">
    <property type="entry name" value="VOMI"/>
    <property type="match status" value="1"/>
</dbReference>
<dbReference type="InterPro" id="IPR036706">
    <property type="entry name" value="VOMI_sf"/>
</dbReference>
<dbReference type="STRING" id="33097.A0A150GH81"/>
<dbReference type="SUPFAM" id="SSF51092">
    <property type="entry name" value="Vitelline membrane outer protein-I (VMO-I)"/>
    <property type="match status" value="1"/>
</dbReference>
<reference evidence="2" key="1">
    <citation type="journal article" date="2016" name="Nat. Commun.">
        <title>The Gonium pectorale genome demonstrates co-option of cell cycle regulation during the evolution of multicellularity.</title>
        <authorList>
            <person name="Hanschen E.R."/>
            <person name="Marriage T.N."/>
            <person name="Ferris P.J."/>
            <person name="Hamaji T."/>
            <person name="Toyoda A."/>
            <person name="Fujiyama A."/>
            <person name="Neme R."/>
            <person name="Noguchi H."/>
            <person name="Minakuchi Y."/>
            <person name="Suzuki M."/>
            <person name="Kawai-Toyooka H."/>
            <person name="Smith D.R."/>
            <person name="Sparks H."/>
            <person name="Anderson J."/>
            <person name="Bakaric R."/>
            <person name="Luria V."/>
            <person name="Karger A."/>
            <person name="Kirschner M.W."/>
            <person name="Durand P.M."/>
            <person name="Michod R.E."/>
            <person name="Nozaki H."/>
            <person name="Olson B.J."/>
        </authorList>
    </citation>
    <scope>NUCLEOTIDE SEQUENCE [LARGE SCALE GENOMIC DNA]</scope>
    <source>
        <strain evidence="2">NIES-2863</strain>
    </source>
</reference>
<dbReference type="EMBL" id="LSYV01000025">
    <property type="protein sequence ID" value="KXZ48975.1"/>
    <property type="molecule type" value="Genomic_DNA"/>
</dbReference>
<dbReference type="Gene3D" id="2.100.10.20">
    <property type="entry name" value="Vitelline membrane outer layer protein I (VOMI)"/>
    <property type="match status" value="1"/>
</dbReference>
<comment type="caution">
    <text evidence="1">The sequence shown here is derived from an EMBL/GenBank/DDBJ whole genome shotgun (WGS) entry which is preliminary data.</text>
</comment>
<evidence type="ECO:0000313" key="2">
    <source>
        <dbReference type="Proteomes" id="UP000075714"/>
    </source>
</evidence>